<sequence length="102" mass="11950">MQQCLVDVANREKVWAVAWQVEDIARKEEFWAQLMSLEEEVLWLLQEQMVTDQWPVETAEAILLGIFGLQAYITVEPFHDVIDLELIYNCVKCCAFDTRGRE</sequence>
<dbReference type="Proteomes" id="UP000050525">
    <property type="component" value="Unassembled WGS sequence"/>
</dbReference>
<proteinExistence type="predicted"/>
<reference evidence="1 2" key="1">
    <citation type="journal article" date="2012" name="Genome Biol.">
        <title>Sequencing three crocodilian genomes to illuminate the evolution of archosaurs and amniotes.</title>
        <authorList>
            <person name="St John J.A."/>
            <person name="Braun E.L."/>
            <person name="Isberg S.R."/>
            <person name="Miles L.G."/>
            <person name="Chong A.Y."/>
            <person name="Gongora J."/>
            <person name="Dalzell P."/>
            <person name="Moran C."/>
            <person name="Bed'hom B."/>
            <person name="Abzhanov A."/>
            <person name="Burgess S.C."/>
            <person name="Cooksey A.M."/>
            <person name="Castoe T.A."/>
            <person name="Crawford N.G."/>
            <person name="Densmore L.D."/>
            <person name="Drew J.C."/>
            <person name="Edwards S.V."/>
            <person name="Faircloth B.C."/>
            <person name="Fujita M.K."/>
            <person name="Greenwold M.J."/>
            <person name="Hoffmann F.G."/>
            <person name="Howard J.M."/>
            <person name="Iguchi T."/>
            <person name="Janes D.E."/>
            <person name="Khan S.Y."/>
            <person name="Kohno S."/>
            <person name="de Koning A.J."/>
            <person name="Lance S.L."/>
            <person name="McCarthy F.M."/>
            <person name="McCormack J.E."/>
            <person name="Merchant M.E."/>
            <person name="Peterson D.G."/>
            <person name="Pollock D.D."/>
            <person name="Pourmand N."/>
            <person name="Raney B.J."/>
            <person name="Roessler K.A."/>
            <person name="Sanford J.R."/>
            <person name="Sawyer R.H."/>
            <person name="Schmidt C.J."/>
            <person name="Triplett E.W."/>
            <person name="Tuberville T.D."/>
            <person name="Venegas-Anaya M."/>
            <person name="Howard J.T."/>
            <person name="Jarvis E.D."/>
            <person name="Guillette L.J.Jr."/>
            <person name="Glenn T.C."/>
            <person name="Green R.E."/>
            <person name="Ray D.A."/>
        </authorList>
    </citation>
    <scope>NUCLEOTIDE SEQUENCE [LARGE SCALE GENOMIC DNA]</scope>
    <source>
        <strain evidence="1">KSC_2009_1</strain>
    </source>
</reference>
<evidence type="ECO:0000313" key="2">
    <source>
        <dbReference type="Proteomes" id="UP000050525"/>
    </source>
</evidence>
<accession>A0A151MD63</accession>
<keyword evidence="2" id="KW-1185">Reference proteome</keyword>
<evidence type="ECO:0000313" key="1">
    <source>
        <dbReference type="EMBL" id="KYO22464.1"/>
    </source>
</evidence>
<dbReference type="EMBL" id="AKHW03006231">
    <property type="protein sequence ID" value="KYO22464.1"/>
    <property type="molecule type" value="Genomic_DNA"/>
</dbReference>
<organism evidence="1 2">
    <name type="scientific">Alligator mississippiensis</name>
    <name type="common">American alligator</name>
    <dbReference type="NCBI Taxonomy" id="8496"/>
    <lineage>
        <taxon>Eukaryota</taxon>
        <taxon>Metazoa</taxon>
        <taxon>Chordata</taxon>
        <taxon>Craniata</taxon>
        <taxon>Vertebrata</taxon>
        <taxon>Euteleostomi</taxon>
        <taxon>Archelosauria</taxon>
        <taxon>Archosauria</taxon>
        <taxon>Crocodylia</taxon>
        <taxon>Alligatoridae</taxon>
        <taxon>Alligatorinae</taxon>
        <taxon>Alligator</taxon>
    </lineage>
</organism>
<gene>
    <name evidence="1" type="ORF">Y1Q_0003033</name>
</gene>
<protein>
    <submittedName>
        <fullName evidence="1">Uncharacterized protein</fullName>
    </submittedName>
</protein>
<dbReference type="AlphaFoldDB" id="A0A151MD63"/>
<comment type="caution">
    <text evidence="1">The sequence shown here is derived from an EMBL/GenBank/DDBJ whole genome shotgun (WGS) entry which is preliminary data.</text>
</comment>
<name>A0A151MD63_ALLMI</name>